<dbReference type="InterPro" id="IPR016035">
    <property type="entry name" value="Acyl_Trfase/lysoPLipase"/>
</dbReference>
<feature type="domain" description="Malonyl-CoA:ACP transacylase (MAT)" evidence="4">
    <location>
        <begin position="7"/>
        <end position="306"/>
    </location>
</feature>
<dbReference type="Gene3D" id="3.30.70.250">
    <property type="entry name" value="Malonyl-CoA ACP transacylase, ACP-binding"/>
    <property type="match status" value="1"/>
</dbReference>
<evidence type="ECO:0000313" key="5">
    <source>
        <dbReference type="EMBL" id="RUL88798.1"/>
    </source>
</evidence>
<dbReference type="InterPro" id="IPR024925">
    <property type="entry name" value="Malonyl_CoA-ACP_transAc"/>
</dbReference>
<evidence type="ECO:0000256" key="1">
    <source>
        <dbReference type="ARBA" id="ARBA00018953"/>
    </source>
</evidence>
<dbReference type="InterPro" id="IPR001227">
    <property type="entry name" value="Ac_transferase_dom_sf"/>
</dbReference>
<dbReference type="Gene3D" id="3.40.366.10">
    <property type="entry name" value="Malonyl-Coenzyme A Acyl Carrier Protein, domain 2"/>
    <property type="match status" value="1"/>
</dbReference>
<keyword evidence="6" id="KW-1185">Reference proteome</keyword>
<comment type="catalytic activity">
    <reaction evidence="2">
        <text>holo-[ACP] + malonyl-CoA = malonyl-[ACP] + CoA</text>
        <dbReference type="Rhea" id="RHEA:41792"/>
        <dbReference type="Rhea" id="RHEA-COMP:9623"/>
        <dbReference type="Rhea" id="RHEA-COMP:9685"/>
        <dbReference type="ChEBI" id="CHEBI:57287"/>
        <dbReference type="ChEBI" id="CHEBI:57384"/>
        <dbReference type="ChEBI" id="CHEBI:64479"/>
        <dbReference type="ChEBI" id="CHEBI:78449"/>
        <dbReference type="EC" id="2.3.1.39"/>
    </reaction>
</comment>
<evidence type="ECO:0000256" key="2">
    <source>
        <dbReference type="PIRNR" id="PIRNR000446"/>
    </source>
</evidence>
<evidence type="ECO:0000313" key="6">
    <source>
        <dbReference type="Proteomes" id="UP000280296"/>
    </source>
</evidence>
<dbReference type="InterPro" id="IPR052760">
    <property type="entry name" value="Mitochondrial_malonyltrans"/>
</dbReference>
<dbReference type="GO" id="GO:0004314">
    <property type="term" value="F:[acyl-carrier-protein] S-malonyltransferase activity"/>
    <property type="evidence" value="ECO:0007669"/>
    <property type="project" value="UniProtKB-EC"/>
</dbReference>
<dbReference type="NCBIfam" id="TIGR00128">
    <property type="entry name" value="fabD"/>
    <property type="match status" value="1"/>
</dbReference>
<dbReference type="PIRSF" id="PIRSF000446">
    <property type="entry name" value="Mct"/>
    <property type="match status" value="1"/>
</dbReference>
<proteinExistence type="inferred from homology"/>
<dbReference type="EC" id="2.3.1.39" evidence="2"/>
<feature type="active site" evidence="3">
    <location>
        <position position="95"/>
    </location>
</feature>
<name>A0A432MNZ7_9BACT</name>
<sequence>MSKVAFLFPGQGAQAVGMGKELYEQVPAARALFDRADEVLGFPLSKLCFEGPADALEATDVSQPAIYVASLAALEDLKASEPDLVASAAGAAGLSLGEYTALAFAGAIGFEDGLRVVRRRGEAMQAASVANPSGMTSVLGLDEAKVDELIARVASAGGGTIWKANLLCPGNIVVSGSKEALALVEPIAAELGAMKVVPLAVAGAFHTDLMRPADEQLAEVLASADLKAPRLPVYSNVTGAPHGDDPIGIRQALAIQVTRGVLWEASMRRMLADGFDTFYEIGPGRVLTGLLKRINRKTPCTSVPAR</sequence>
<gene>
    <name evidence="5" type="primary">fabD</name>
    <name evidence="5" type="ORF">TsocGM_05425</name>
</gene>
<reference evidence="5 6" key="2">
    <citation type="submission" date="2019-01" db="EMBL/GenBank/DDBJ databases">
        <title>Tautonia sociabilis, a novel thermotolerant planctomycete of Isosphaeraceae family, isolated from a 4000 m deep subterranean habitat.</title>
        <authorList>
            <person name="Kovaleva O.L."/>
            <person name="Elcheninov A.G."/>
            <person name="Van Heerden E."/>
            <person name="Toshchakov S.V."/>
            <person name="Novikov A."/>
            <person name="Bonch-Osmolovskaya E.A."/>
            <person name="Kublanov I.V."/>
        </authorList>
    </citation>
    <scope>NUCLEOTIDE SEQUENCE [LARGE SCALE GENOMIC DNA]</scope>
    <source>
        <strain evidence="5 6">GM2012</strain>
    </source>
</reference>
<protein>
    <recommendedName>
        <fullName evidence="1 2">Malonyl CoA-acyl carrier protein transacylase</fullName>
        <ecNumber evidence="2">2.3.1.39</ecNumber>
    </recommendedName>
</protein>
<dbReference type="InterPro" id="IPR016036">
    <property type="entry name" value="Malonyl_transacylase_ACP-bd"/>
</dbReference>
<dbReference type="InterPro" id="IPR004410">
    <property type="entry name" value="Malonyl_CoA-ACP_transAc_FabD"/>
</dbReference>
<evidence type="ECO:0000259" key="4">
    <source>
        <dbReference type="SMART" id="SM00827"/>
    </source>
</evidence>
<keyword evidence="2 5" id="KW-0808">Transferase</keyword>
<dbReference type="SMART" id="SM00827">
    <property type="entry name" value="PKS_AT"/>
    <property type="match status" value="1"/>
</dbReference>
<dbReference type="Pfam" id="PF00698">
    <property type="entry name" value="Acyl_transf_1"/>
    <property type="match status" value="1"/>
</dbReference>
<dbReference type="AlphaFoldDB" id="A0A432MNZ7"/>
<comment type="caution">
    <text evidence="5">The sequence shown here is derived from an EMBL/GenBank/DDBJ whole genome shotgun (WGS) entry which is preliminary data.</text>
</comment>
<dbReference type="PANTHER" id="PTHR47170:SF2">
    <property type="entry name" value="MALONYL-COA:ACP TRANSACYLASE (MAT) DOMAIN-CONTAINING PROTEIN"/>
    <property type="match status" value="1"/>
</dbReference>
<dbReference type="SUPFAM" id="SSF55048">
    <property type="entry name" value="Probable ACP-binding domain of malonyl-CoA ACP transacylase"/>
    <property type="match status" value="1"/>
</dbReference>
<organism evidence="5 6">
    <name type="scientific">Tautonia sociabilis</name>
    <dbReference type="NCBI Taxonomy" id="2080755"/>
    <lineage>
        <taxon>Bacteria</taxon>
        <taxon>Pseudomonadati</taxon>
        <taxon>Planctomycetota</taxon>
        <taxon>Planctomycetia</taxon>
        <taxon>Isosphaerales</taxon>
        <taxon>Isosphaeraceae</taxon>
        <taxon>Tautonia</taxon>
    </lineage>
</organism>
<evidence type="ECO:0000256" key="3">
    <source>
        <dbReference type="PIRSR" id="PIRSR000446-1"/>
    </source>
</evidence>
<dbReference type="RefSeq" id="WP_126724286.1">
    <property type="nucleotide sequence ID" value="NZ_RYZH01000007.1"/>
</dbReference>
<comment type="similarity">
    <text evidence="2">Belongs to the fabD family.</text>
</comment>
<dbReference type="EMBL" id="RYZH01000007">
    <property type="protein sequence ID" value="RUL88798.1"/>
    <property type="molecule type" value="Genomic_DNA"/>
</dbReference>
<dbReference type="InterPro" id="IPR014043">
    <property type="entry name" value="Acyl_transferase_dom"/>
</dbReference>
<keyword evidence="2 5" id="KW-0012">Acyltransferase</keyword>
<accession>A0A432MNZ7</accession>
<dbReference type="OrthoDB" id="9805460at2"/>
<dbReference type="PANTHER" id="PTHR47170">
    <property type="entry name" value="MALONYL-COA ACP TRANSACYLASE, ACP-BINDING"/>
    <property type="match status" value="1"/>
</dbReference>
<feature type="active site" evidence="3">
    <location>
        <position position="206"/>
    </location>
</feature>
<dbReference type="SUPFAM" id="SSF52151">
    <property type="entry name" value="FabD/lysophospholipase-like"/>
    <property type="match status" value="1"/>
</dbReference>
<reference evidence="5 6" key="1">
    <citation type="submission" date="2018-12" db="EMBL/GenBank/DDBJ databases">
        <authorList>
            <person name="Toschakov S.V."/>
        </authorList>
    </citation>
    <scope>NUCLEOTIDE SEQUENCE [LARGE SCALE GENOMIC DNA]</scope>
    <source>
        <strain evidence="5 6">GM2012</strain>
    </source>
</reference>
<dbReference type="Proteomes" id="UP000280296">
    <property type="component" value="Unassembled WGS sequence"/>
</dbReference>